<evidence type="ECO:0000313" key="2">
    <source>
        <dbReference type="EMBL" id="SEN62905.1"/>
    </source>
</evidence>
<keyword evidence="1" id="KW-1133">Transmembrane helix</keyword>
<proteinExistence type="predicted"/>
<evidence type="ECO:0000256" key="1">
    <source>
        <dbReference type="SAM" id="Phobius"/>
    </source>
</evidence>
<keyword evidence="1" id="KW-0472">Membrane</keyword>
<dbReference type="RefSeq" id="WP_089905022.1">
    <property type="nucleotide sequence ID" value="NZ_FOCI01000023.1"/>
</dbReference>
<feature type="transmembrane region" description="Helical" evidence="1">
    <location>
        <begin position="21"/>
        <end position="42"/>
    </location>
</feature>
<dbReference type="OrthoDB" id="7283678at2"/>
<keyword evidence="3" id="KW-1185">Reference proteome</keyword>
<sequence>MNPLWLLRASRWARNPPSARRVWLVLGVIAACLVLAGAEWLLGGGPQMDPVRAPRPFTAS</sequence>
<dbReference type="EMBL" id="FOCI01000023">
    <property type="protein sequence ID" value="SEN62905.1"/>
    <property type="molecule type" value="Genomic_DNA"/>
</dbReference>
<name>A0A1H8I467_9RHOB</name>
<keyword evidence="1" id="KW-0812">Transmembrane</keyword>
<reference evidence="2 3" key="1">
    <citation type="submission" date="2016-10" db="EMBL/GenBank/DDBJ databases">
        <authorList>
            <person name="de Groot N.N."/>
        </authorList>
    </citation>
    <scope>NUCLEOTIDE SEQUENCE [LARGE SCALE GENOMIC DNA]</scope>
    <source>
        <strain evidence="2 3">DSM 16213</strain>
    </source>
</reference>
<protein>
    <submittedName>
        <fullName evidence="2">Uncharacterized protein</fullName>
    </submittedName>
</protein>
<dbReference type="AlphaFoldDB" id="A0A1H8I467"/>
<dbReference type="STRING" id="245187.SAMN04488003_12343"/>
<dbReference type="Proteomes" id="UP000199585">
    <property type="component" value="Unassembled WGS sequence"/>
</dbReference>
<evidence type="ECO:0000313" key="3">
    <source>
        <dbReference type="Proteomes" id="UP000199585"/>
    </source>
</evidence>
<accession>A0A1H8I467</accession>
<gene>
    <name evidence="2" type="ORF">SAMN04488003_12343</name>
</gene>
<organism evidence="2 3">
    <name type="scientific">Loktanella fryxellensis</name>
    <dbReference type="NCBI Taxonomy" id="245187"/>
    <lineage>
        <taxon>Bacteria</taxon>
        <taxon>Pseudomonadati</taxon>
        <taxon>Pseudomonadota</taxon>
        <taxon>Alphaproteobacteria</taxon>
        <taxon>Rhodobacterales</taxon>
        <taxon>Roseobacteraceae</taxon>
        <taxon>Loktanella</taxon>
    </lineage>
</organism>